<dbReference type="Proteomes" id="UP000244792">
    <property type="component" value="Chromosome"/>
</dbReference>
<dbReference type="AlphaFoldDB" id="A0A2R4VZM9"/>
<dbReference type="PANTHER" id="PTHR42924">
    <property type="entry name" value="EXONUCLEASE"/>
    <property type="match status" value="1"/>
</dbReference>
<dbReference type="KEGG" id="taci:TDSAC_0550"/>
<evidence type="ECO:0000313" key="2">
    <source>
        <dbReference type="EMBL" id="AWB09924.1"/>
    </source>
</evidence>
<protein>
    <recommendedName>
        <fullName evidence="1">Polymerase/histidinol phosphatase N-terminal domain-containing protein</fullName>
    </recommendedName>
</protein>
<dbReference type="SMART" id="SM00481">
    <property type="entry name" value="POLIIIAc"/>
    <property type="match status" value="1"/>
</dbReference>
<dbReference type="InterPro" id="IPR004013">
    <property type="entry name" value="PHP_dom"/>
</dbReference>
<dbReference type="Gene3D" id="3.20.20.140">
    <property type="entry name" value="Metal-dependent hydrolases"/>
    <property type="match status" value="1"/>
</dbReference>
<dbReference type="Pfam" id="PF02811">
    <property type="entry name" value="PHP"/>
    <property type="match status" value="1"/>
</dbReference>
<organism evidence="2 3">
    <name type="scientific">Thermodesulfobium acidiphilum</name>
    <dbReference type="NCBI Taxonomy" id="1794699"/>
    <lineage>
        <taxon>Bacteria</taxon>
        <taxon>Pseudomonadati</taxon>
        <taxon>Thermodesulfobiota</taxon>
        <taxon>Thermodesulfobiia</taxon>
        <taxon>Thermodesulfobiales</taxon>
        <taxon>Thermodesulfobiaceae</taxon>
        <taxon>Thermodesulfobium</taxon>
    </lineage>
</organism>
<dbReference type="InterPro" id="IPR052018">
    <property type="entry name" value="PHP_domain"/>
</dbReference>
<accession>A0A2R4VZM9</accession>
<dbReference type="Pfam" id="PF13263">
    <property type="entry name" value="PHP_C"/>
    <property type="match status" value="1"/>
</dbReference>
<dbReference type="RefSeq" id="WP_108308759.1">
    <property type="nucleotide sequence ID" value="NZ_CP020921.1"/>
</dbReference>
<dbReference type="EMBL" id="CP020921">
    <property type="protein sequence ID" value="AWB09924.1"/>
    <property type="molecule type" value="Genomic_DNA"/>
</dbReference>
<dbReference type="GO" id="GO:0004534">
    <property type="term" value="F:5'-3' RNA exonuclease activity"/>
    <property type="evidence" value="ECO:0007669"/>
    <property type="project" value="TreeGrafter"/>
</dbReference>
<feature type="domain" description="Polymerase/histidinol phosphatase N-terminal" evidence="1">
    <location>
        <begin position="5"/>
        <end position="69"/>
    </location>
</feature>
<dbReference type="SUPFAM" id="SSF89550">
    <property type="entry name" value="PHP domain-like"/>
    <property type="match status" value="1"/>
</dbReference>
<dbReference type="GO" id="GO:0035312">
    <property type="term" value="F:5'-3' DNA exonuclease activity"/>
    <property type="evidence" value="ECO:0007669"/>
    <property type="project" value="TreeGrafter"/>
</dbReference>
<dbReference type="PANTHER" id="PTHR42924:SF3">
    <property type="entry name" value="POLYMERASE_HISTIDINOL PHOSPHATASE N-TERMINAL DOMAIN-CONTAINING PROTEIN"/>
    <property type="match status" value="1"/>
</dbReference>
<evidence type="ECO:0000313" key="3">
    <source>
        <dbReference type="Proteomes" id="UP000244792"/>
    </source>
</evidence>
<sequence>MKYKIDLHVHTDFSKDSNISIEQLHKKSILSGINVIAITDHNTIKGALIARDRIRDIEIIIGEEILTTQGEIIGLFLQKEIKPYLSASETIKQIRAQNALVYLPHPFSFFRSALKNSVKRALLDEFDIIESFNAKSLPYENFLAKEFATKNRKVVAAGSDAHSIEGFGKTYSYVETELNVSRENLVKILSEAKIVGKYFFLENIFYKISASFQKRKEL</sequence>
<dbReference type="InterPro" id="IPR016195">
    <property type="entry name" value="Pol/histidinol_Pase-like"/>
</dbReference>
<name>A0A2R4VZM9_THEAF</name>
<evidence type="ECO:0000259" key="1">
    <source>
        <dbReference type="SMART" id="SM00481"/>
    </source>
</evidence>
<dbReference type="CDD" id="cd07432">
    <property type="entry name" value="PHP_HisPPase"/>
    <property type="match status" value="1"/>
</dbReference>
<dbReference type="InterPro" id="IPR003141">
    <property type="entry name" value="Pol/His_phosphatase_N"/>
</dbReference>
<gene>
    <name evidence="2" type="ORF">TDSAC_0550</name>
</gene>
<proteinExistence type="predicted"/>
<keyword evidence="3" id="KW-1185">Reference proteome</keyword>
<reference evidence="2 3" key="1">
    <citation type="submission" date="2017-04" db="EMBL/GenBank/DDBJ databases">
        <title>Genomic insights into metabolism of Thermodesulfobium acidiphilum.</title>
        <authorList>
            <person name="Toshchakov S.V."/>
            <person name="Frolov E.N."/>
            <person name="Kublanov I.V."/>
            <person name="Samarov N.I."/>
            <person name="Novikov A."/>
            <person name="Lebedinsky A.V."/>
            <person name="Bonch-Osmolovskaya E.A."/>
            <person name="Chernyh N.A."/>
        </authorList>
    </citation>
    <scope>NUCLEOTIDE SEQUENCE [LARGE SCALE GENOMIC DNA]</scope>
    <source>
        <strain evidence="2 3">3127-1</strain>
    </source>
</reference>
<dbReference type="OrthoDB" id="9804333at2"/>